<feature type="active site" evidence="1">
    <location>
        <position position="18"/>
    </location>
</feature>
<dbReference type="SUPFAM" id="SSF54975">
    <property type="entry name" value="Acylphosphatase/BLUF domain-like"/>
    <property type="match status" value="1"/>
</dbReference>
<protein>
    <recommendedName>
        <fullName evidence="1">acylphosphatase</fullName>
        <ecNumber evidence="1">3.6.1.7</ecNumber>
    </recommendedName>
</protein>
<feature type="active site" evidence="1">
    <location>
        <position position="36"/>
    </location>
</feature>
<comment type="similarity">
    <text evidence="2">Belongs to the acylphosphatase family.</text>
</comment>
<comment type="catalytic activity">
    <reaction evidence="1">
        <text>an acyl phosphate + H2O = a carboxylate + phosphate + H(+)</text>
        <dbReference type="Rhea" id="RHEA:14965"/>
        <dbReference type="ChEBI" id="CHEBI:15377"/>
        <dbReference type="ChEBI" id="CHEBI:15378"/>
        <dbReference type="ChEBI" id="CHEBI:29067"/>
        <dbReference type="ChEBI" id="CHEBI:43474"/>
        <dbReference type="ChEBI" id="CHEBI:59918"/>
        <dbReference type="EC" id="3.6.1.7"/>
    </reaction>
</comment>
<dbReference type="EMBL" id="NXLW01000004">
    <property type="protein sequence ID" value="RDU72945.1"/>
    <property type="molecule type" value="Genomic_DNA"/>
</dbReference>
<accession>A0A3D8J6X4</accession>
<keyword evidence="5" id="KW-1185">Reference proteome</keyword>
<dbReference type="Proteomes" id="UP000256424">
    <property type="component" value="Unassembled WGS sequence"/>
</dbReference>
<evidence type="ECO:0000256" key="2">
    <source>
        <dbReference type="RuleBase" id="RU004168"/>
    </source>
</evidence>
<dbReference type="AlphaFoldDB" id="A0A3D8J6X4"/>
<dbReference type="EC" id="3.6.1.7" evidence="1"/>
<dbReference type="OrthoDB" id="5295388at2"/>
<feature type="domain" description="Acylphosphatase-like" evidence="3">
    <location>
        <begin position="3"/>
        <end position="95"/>
    </location>
</feature>
<organism evidence="4 5">
    <name type="scientific">Helicobacter aurati</name>
    <dbReference type="NCBI Taxonomy" id="137778"/>
    <lineage>
        <taxon>Bacteria</taxon>
        <taxon>Pseudomonadati</taxon>
        <taxon>Campylobacterota</taxon>
        <taxon>Epsilonproteobacteria</taxon>
        <taxon>Campylobacterales</taxon>
        <taxon>Helicobacteraceae</taxon>
        <taxon>Helicobacter</taxon>
    </lineage>
</organism>
<evidence type="ECO:0000313" key="5">
    <source>
        <dbReference type="Proteomes" id="UP000256424"/>
    </source>
</evidence>
<dbReference type="InterPro" id="IPR036046">
    <property type="entry name" value="Acylphosphatase-like_dom_sf"/>
</dbReference>
<sequence>MKHYKITAKGSVQGVGYRKFTKMQADKRHYLGTVENLANGNVEIWIALPDYSHLGEFLELLWAGNGRMQTHGFEVEIIQEVNFKPKDSKDFRIIT</sequence>
<dbReference type="PROSITE" id="PS51160">
    <property type="entry name" value="ACYLPHOSPHATASE_3"/>
    <property type="match status" value="1"/>
</dbReference>
<evidence type="ECO:0000256" key="1">
    <source>
        <dbReference type="PROSITE-ProRule" id="PRU00520"/>
    </source>
</evidence>
<dbReference type="GO" id="GO:0003998">
    <property type="term" value="F:acylphosphatase activity"/>
    <property type="evidence" value="ECO:0007669"/>
    <property type="project" value="UniProtKB-EC"/>
</dbReference>
<proteinExistence type="inferred from homology"/>
<reference evidence="4 5" key="1">
    <citation type="submission" date="2018-04" db="EMBL/GenBank/DDBJ databases">
        <title>Novel Campyloabacter and Helicobacter Species and Strains.</title>
        <authorList>
            <person name="Mannion A.J."/>
            <person name="Shen Z."/>
            <person name="Fox J.G."/>
        </authorList>
    </citation>
    <scope>NUCLEOTIDE SEQUENCE [LARGE SCALE GENOMIC DNA]</scope>
    <source>
        <strain evidence="4 5">MIT 97-5075</strain>
    </source>
</reference>
<name>A0A3D8J6X4_9HELI</name>
<evidence type="ECO:0000313" key="4">
    <source>
        <dbReference type="EMBL" id="RDU72945.1"/>
    </source>
</evidence>
<comment type="caution">
    <text evidence="4">The sequence shown here is derived from an EMBL/GenBank/DDBJ whole genome shotgun (WGS) entry which is preliminary data.</text>
</comment>
<gene>
    <name evidence="4" type="ORF">CQA66_03445</name>
</gene>
<keyword evidence="1" id="KW-0378">Hydrolase</keyword>
<dbReference type="Gene3D" id="3.30.70.100">
    <property type="match status" value="1"/>
</dbReference>
<dbReference type="InterPro" id="IPR001792">
    <property type="entry name" value="Acylphosphatase-like_dom"/>
</dbReference>
<dbReference type="Pfam" id="PF00708">
    <property type="entry name" value="Acylphosphatase"/>
    <property type="match status" value="1"/>
</dbReference>
<dbReference type="RefSeq" id="WP_104763092.1">
    <property type="nucleotide sequence ID" value="NZ_FZPM01000013.1"/>
</dbReference>
<evidence type="ECO:0000259" key="3">
    <source>
        <dbReference type="PROSITE" id="PS51160"/>
    </source>
</evidence>